<proteinExistence type="predicted"/>
<dbReference type="Gene3D" id="3.40.50.300">
    <property type="entry name" value="P-loop containing nucleotide triphosphate hydrolases"/>
    <property type="match status" value="1"/>
</dbReference>
<reference evidence="4" key="1">
    <citation type="submission" date="2022-10" db="EMBL/GenBank/DDBJ databases">
        <title>Novel sulphate-reducing endosymbionts in the free-living metamonad Anaeramoeba.</title>
        <authorList>
            <person name="Jerlstrom-Hultqvist J."/>
            <person name="Cepicka I."/>
            <person name="Gallot-Lavallee L."/>
            <person name="Salas-Leiva D."/>
            <person name="Curtis B.A."/>
            <person name="Zahonova K."/>
            <person name="Pipaliya S."/>
            <person name="Dacks J."/>
            <person name="Roger A.J."/>
        </authorList>
    </citation>
    <scope>NUCLEOTIDE SEQUENCE</scope>
    <source>
        <strain evidence="4">BMAN</strain>
    </source>
</reference>
<dbReference type="GO" id="GO:0003924">
    <property type="term" value="F:GTPase activity"/>
    <property type="evidence" value="ECO:0007669"/>
    <property type="project" value="InterPro"/>
</dbReference>
<dbReference type="PROSITE" id="PS51417">
    <property type="entry name" value="ARF"/>
    <property type="match status" value="1"/>
</dbReference>
<dbReference type="CDD" id="cd00154">
    <property type="entry name" value="Rab"/>
    <property type="match status" value="1"/>
</dbReference>
<dbReference type="Proteomes" id="UP001149090">
    <property type="component" value="Unassembled WGS sequence"/>
</dbReference>
<feature type="region of interest" description="Disordered" evidence="3">
    <location>
        <begin position="179"/>
        <end position="201"/>
    </location>
</feature>
<dbReference type="InterPro" id="IPR050227">
    <property type="entry name" value="Rab"/>
</dbReference>
<dbReference type="SMART" id="SM00176">
    <property type="entry name" value="RAN"/>
    <property type="match status" value="1"/>
</dbReference>
<keyword evidence="2" id="KW-0342">GTP-binding</keyword>
<dbReference type="SMART" id="SM00174">
    <property type="entry name" value="RHO"/>
    <property type="match status" value="1"/>
</dbReference>
<dbReference type="FunFam" id="3.40.50.300:FF:001430">
    <property type="entry name" value="Small GTPase EhRabM3, putative"/>
    <property type="match status" value="1"/>
</dbReference>
<dbReference type="InterPro" id="IPR005225">
    <property type="entry name" value="Small_GTP-bd"/>
</dbReference>
<sequence length="201" mass="22715">MNIQNVKLVLLGPTQVGKTCILQRVCDGQYVPDTVTTSGVDFRYSTITIKEQTVKLQLWDTAGQERFRAITGPYYRGANGVVLIYDITSKKSLQDLNYWIESVQKNAPPNVEKMIIANKADLQHKRQVDIEEGQNFADSVNAIFYEVSAKTGENLMEAFTNFTQKILFNGIRNDTKKTVPLNVKDKKKKKKEKKEKSGGCC</sequence>
<evidence type="ECO:0000256" key="2">
    <source>
        <dbReference type="ARBA" id="ARBA00023134"/>
    </source>
</evidence>
<dbReference type="PROSITE" id="PS51421">
    <property type="entry name" value="RAS"/>
    <property type="match status" value="1"/>
</dbReference>
<dbReference type="AlphaFoldDB" id="A0A9Q0LM96"/>
<dbReference type="SMART" id="SM00175">
    <property type="entry name" value="RAB"/>
    <property type="match status" value="1"/>
</dbReference>
<comment type="caution">
    <text evidence="4">The sequence shown here is derived from an EMBL/GenBank/DDBJ whole genome shotgun (WGS) entry which is preliminary data.</text>
</comment>
<evidence type="ECO:0000313" key="4">
    <source>
        <dbReference type="EMBL" id="KAJ5074370.1"/>
    </source>
</evidence>
<dbReference type="OrthoDB" id="9989112at2759"/>
<dbReference type="InterPro" id="IPR027417">
    <property type="entry name" value="P-loop_NTPase"/>
</dbReference>
<gene>
    <name evidence="4" type="ORF">M0811_00999</name>
</gene>
<organism evidence="4 5">
    <name type="scientific">Anaeramoeba ignava</name>
    <name type="common">Anaerobic marine amoeba</name>
    <dbReference type="NCBI Taxonomy" id="1746090"/>
    <lineage>
        <taxon>Eukaryota</taxon>
        <taxon>Metamonada</taxon>
        <taxon>Anaeramoebidae</taxon>
        <taxon>Anaeramoeba</taxon>
    </lineage>
</organism>
<dbReference type="InterPro" id="IPR001806">
    <property type="entry name" value="Small_GTPase"/>
</dbReference>
<dbReference type="SUPFAM" id="SSF52540">
    <property type="entry name" value="P-loop containing nucleoside triphosphate hydrolases"/>
    <property type="match status" value="1"/>
</dbReference>
<evidence type="ECO:0000256" key="3">
    <source>
        <dbReference type="SAM" id="MobiDB-lite"/>
    </source>
</evidence>
<evidence type="ECO:0000256" key="1">
    <source>
        <dbReference type="ARBA" id="ARBA00022741"/>
    </source>
</evidence>
<dbReference type="NCBIfam" id="TIGR00231">
    <property type="entry name" value="small_GTP"/>
    <property type="match status" value="1"/>
</dbReference>
<dbReference type="EMBL" id="JAPDFW010000070">
    <property type="protein sequence ID" value="KAJ5074370.1"/>
    <property type="molecule type" value="Genomic_DNA"/>
</dbReference>
<dbReference type="PRINTS" id="PR00449">
    <property type="entry name" value="RASTRNSFRMNG"/>
</dbReference>
<dbReference type="PANTHER" id="PTHR47977">
    <property type="entry name" value="RAS-RELATED PROTEIN RAB"/>
    <property type="match status" value="1"/>
</dbReference>
<name>A0A9Q0LM96_ANAIG</name>
<dbReference type="PROSITE" id="PS51420">
    <property type="entry name" value="RHO"/>
    <property type="match status" value="1"/>
</dbReference>
<protein>
    <submittedName>
        <fullName evidence="4">Ras and ef-hand domain-containing protein</fullName>
    </submittedName>
</protein>
<keyword evidence="1" id="KW-0547">Nucleotide-binding</keyword>
<dbReference type="SMART" id="SM00173">
    <property type="entry name" value="RAS"/>
    <property type="match status" value="1"/>
</dbReference>
<dbReference type="OMA" id="ACRMWIQ"/>
<dbReference type="GO" id="GO:0005525">
    <property type="term" value="F:GTP binding"/>
    <property type="evidence" value="ECO:0007669"/>
    <property type="project" value="UniProtKB-KW"/>
</dbReference>
<keyword evidence="5" id="KW-1185">Reference proteome</keyword>
<accession>A0A9Q0LM96</accession>
<evidence type="ECO:0000313" key="5">
    <source>
        <dbReference type="Proteomes" id="UP001149090"/>
    </source>
</evidence>
<dbReference type="PROSITE" id="PS51419">
    <property type="entry name" value="RAB"/>
    <property type="match status" value="1"/>
</dbReference>
<dbReference type="Pfam" id="PF00071">
    <property type="entry name" value="Ras"/>
    <property type="match status" value="1"/>
</dbReference>